<dbReference type="RefSeq" id="WP_161081924.1">
    <property type="nucleotide sequence ID" value="NZ_WWCX01000001.1"/>
</dbReference>
<reference evidence="1" key="1">
    <citation type="submission" date="2019-12" db="EMBL/GenBank/DDBJ databases">
        <title>Novel species isolated from a subtropical stream in China.</title>
        <authorList>
            <person name="Lu H."/>
        </authorList>
    </citation>
    <scope>NUCLEOTIDE SEQUENCE [LARGE SCALE GENOMIC DNA]</scope>
    <source>
        <strain evidence="1">FT81W</strain>
    </source>
</reference>
<organism evidence="1 2">
    <name type="scientific">Duganella vulcania</name>
    <dbReference type="NCBI Taxonomy" id="2692166"/>
    <lineage>
        <taxon>Bacteria</taxon>
        <taxon>Pseudomonadati</taxon>
        <taxon>Pseudomonadota</taxon>
        <taxon>Betaproteobacteria</taxon>
        <taxon>Burkholderiales</taxon>
        <taxon>Oxalobacteraceae</taxon>
        <taxon>Telluria group</taxon>
        <taxon>Duganella</taxon>
    </lineage>
</organism>
<name>A0A845GH95_9BURK</name>
<dbReference type="Proteomes" id="UP000447355">
    <property type="component" value="Unassembled WGS sequence"/>
</dbReference>
<protein>
    <submittedName>
        <fullName evidence="1">Uncharacterized protein</fullName>
    </submittedName>
</protein>
<gene>
    <name evidence="1" type="ORF">GTP90_02185</name>
</gene>
<dbReference type="AlphaFoldDB" id="A0A845GH95"/>
<comment type="caution">
    <text evidence="1">The sequence shown here is derived from an EMBL/GenBank/DDBJ whole genome shotgun (WGS) entry which is preliminary data.</text>
</comment>
<accession>A0A845GH95</accession>
<dbReference type="EMBL" id="WWCX01000001">
    <property type="protein sequence ID" value="MYM92666.1"/>
    <property type="molecule type" value="Genomic_DNA"/>
</dbReference>
<evidence type="ECO:0000313" key="2">
    <source>
        <dbReference type="Proteomes" id="UP000447355"/>
    </source>
</evidence>
<proteinExistence type="predicted"/>
<evidence type="ECO:0000313" key="1">
    <source>
        <dbReference type="EMBL" id="MYM92666.1"/>
    </source>
</evidence>
<sequence length="220" mass="23768">MQLNDARQISEMQLAPQMGYGQLELPFLFFQRVLPDGRLELRSPGGYQTYASPADVCDVIPGTMLKVRAMPRQVFLARLALPHNEIGKPPGVECYASASVLYVEKDRWGRVDRTFVWFDDDELNDAEAAWPGPIHPDDRAAVASQARRACMPVVTPKGGASYSASQGTAASASNAAYAARRFFEAAMQGSDVLVSALAGIGASKSATPASINRLLYKLGD</sequence>